<name>A0A5J6QDX5_9GAMM</name>
<dbReference type="Gene3D" id="3.30.70.270">
    <property type="match status" value="1"/>
</dbReference>
<dbReference type="GO" id="GO:0005886">
    <property type="term" value="C:plasma membrane"/>
    <property type="evidence" value="ECO:0007669"/>
    <property type="project" value="UniProtKB-SubCell"/>
</dbReference>
<dbReference type="GO" id="GO:0052621">
    <property type="term" value="F:diguanylate cyclase activity"/>
    <property type="evidence" value="ECO:0007669"/>
    <property type="project" value="UniProtKB-EC"/>
</dbReference>
<dbReference type="SMART" id="SM00267">
    <property type="entry name" value="GGDEF"/>
    <property type="match status" value="1"/>
</dbReference>
<feature type="transmembrane region" description="Helical" evidence="6">
    <location>
        <begin position="126"/>
        <end position="145"/>
    </location>
</feature>
<dbReference type="InterPro" id="IPR050469">
    <property type="entry name" value="Diguanylate_Cyclase"/>
</dbReference>
<evidence type="ECO:0000256" key="3">
    <source>
        <dbReference type="ARBA" id="ARBA00012528"/>
    </source>
</evidence>
<dbReference type="FunFam" id="3.30.70.270:FF:000001">
    <property type="entry name" value="Diguanylate cyclase domain protein"/>
    <property type="match status" value="1"/>
</dbReference>
<dbReference type="Proteomes" id="UP000327179">
    <property type="component" value="Chromosome"/>
</dbReference>
<evidence type="ECO:0000256" key="1">
    <source>
        <dbReference type="ARBA" id="ARBA00001946"/>
    </source>
</evidence>
<comment type="subcellular location">
    <subcellularLocation>
        <location evidence="2">Cell inner membrane</location>
    </subcellularLocation>
</comment>
<feature type="transmembrane region" description="Helical" evidence="6">
    <location>
        <begin position="96"/>
        <end position="114"/>
    </location>
</feature>
<organism evidence="8 9">
    <name type="scientific">Metapseudomonas lalkuanensis</name>
    <dbReference type="NCBI Taxonomy" id="2604832"/>
    <lineage>
        <taxon>Bacteria</taxon>
        <taxon>Pseudomonadati</taxon>
        <taxon>Pseudomonadota</taxon>
        <taxon>Gammaproteobacteria</taxon>
        <taxon>Pseudomonadales</taxon>
        <taxon>Pseudomonadaceae</taxon>
        <taxon>Metapseudomonas</taxon>
    </lineage>
</organism>
<dbReference type="NCBIfam" id="TIGR00254">
    <property type="entry name" value="GGDEF"/>
    <property type="match status" value="2"/>
</dbReference>
<evidence type="ECO:0000256" key="4">
    <source>
        <dbReference type="ARBA" id="ARBA00034247"/>
    </source>
</evidence>
<dbReference type="AlphaFoldDB" id="A0A5J6QDX5"/>
<evidence type="ECO:0000256" key="5">
    <source>
        <dbReference type="SAM" id="MobiDB-lite"/>
    </source>
</evidence>
<comment type="cofactor">
    <cofactor evidence="1">
        <name>Mg(2+)</name>
        <dbReference type="ChEBI" id="CHEBI:18420"/>
    </cofactor>
</comment>
<dbReference type="GO" id="GO:0043709">
    <property type="term" value="P:cell adhesion involved in single-species biofilm formation"/>
    <property type="evidence" value="ECO:0007669"/>
    <property type="project" value="TreeGrafter"/>
</dbReference>
<feature type="transmembrane region" description="Helical" evidence="6">
    <location>
        <begin position="60"/>
        <end position="76"/>
    </location>
</feature>
<evidence type="ECO:0000259" key="7">
    <source>
        <dbReference type="PROSITE" id="PS50887"/>
    </source>
</evidence>
<feature type="transmembrane region" description="Helical" evidence="6">
    <location>
        <begin position="12"/>
        <end position="28"/>
    </location>
</feature>
<evidence type="ECO:0000313" key="9">
    <source>
        <dbReference type="Proteomes" id="UP000327179"/>
    </source>
</evidence>
<gene>
    <name evidence="8" type="ORF">FXN65_02310</name>
</gene>
<feature type="region of interest" description="Disordered" evidence="5">
    <location>
        <begin position="346"/>
        <end position="370"/>
    </location>
</feature>
<sequence length="431" mass="47874">MRPRVSYRVSHFLPPLLLVVGGGVVGSLSGMNEFFTSLFNVLPTLLLLLGGAFCSAYGRVRQVALLLVVYLAYYQLDTQVDYYQAERVVREDAGLVFHLASLLLPMLYGLYGCWEERTHLLQDFVARGAVLMAVLGVTVALGSNYPDAVLGMIGKIYWPLLHGNWMTMVQLAYLAFVVALVALLVAYLRQPRPQHAAQLLGLVGLLWMLPRAFMLPHALHVMSSLVMLALTASVVHEAYQMAFRDELTGLPGRRALNERLRRLGRNYVLAMTDVDHFKKFNDTYGHDVGDQVLRLVASRLRKVGGGGKAYRYGGEEFTILFPGKSVEECMPHLEAVRQAIEQYQMHLRDQDSRPKSDDAGRARRGAASGQTVSVTISIGVAERDAEQRTPEEVIKVADQALYSAKSAGRNRVFRHGENRRGAVRVKKAASS</sequence>
<dbReference type="RefSeq" id="WP_151131479.1">
    <property type="nucleotide sequence ID" value="NZ_CP043311.1"/>
</dbReference>
<keyword evidence="6" id="KW-0472">Membrane</keyword>
<feature type="transmembrane region" description="Helical" evidence="6">
    <location>
        <begin position="195"/>
        <end position="213"/>
    </location>
</feature>
<reference evidence="8 9" key="1">
    <citation type="submission" date="2019-08" db="EMBL/GenBank/DDBJ databases">
        <title>Whole-genome Sequencing of e-waste polymer degrading bacterium Pseudomonas sp. strain PE08.</title>
        <authorList>
            <person name="Kirdat K."/>
            <person name="Debbarma P."/>
            <person name="Narawade N."/>
            <person name="Suyal D."/>
            <person name="Thorat V."/>
            <person name="Shouche Y."/>
            <person name="Goel R."/>
            <person name="Yadav A."/>
        </authorList>
    </citation>
    <scope>NUCLEOTIDE SEQUENCE [LARGE SCALE GENOMIC DNA]</scope>
    <source>
        <strain evidence="8 9">PE08</strain>
    </source>
</reference>
<feature type="transmembrane region" description="Helical" evidence="6">
    <location>
        <begin position="165"/>
        <end position="188"/>
    </location>
</feature>
<proteinExistence type="predicted"/>
<keyword evidence="9" id="KW-1185">Reference proteome</keyword>
<dbReference type="InterPro" id="IPR043128">
    <property type="entry name" value="Rev_trsase/Diguanyl_cyclase"/>
</dbReference>
<dbReference type="EMBL" id="CP043311">
    <property type="protein sequence ID" value="QEY60938.1"/>
    <property type="molecule type" value="Genomic_DNA"/>
</dbReference>
<feature type="transmembrane region" description="Helical" evidence="6">
    <location>
        <begin position="34"/>
        <end position="53"/>
    </location>
</feature>
<dbReference type="PANTHER" id="PTHR45138:SF9">
    <property type="entry name" value="DIGUANYLATE CYCLASE DGCM-RELATED"/>
    <property type="match status" value="1"/>
</dbReference>
<accession>A0A5J6QDX5</accession>
<comment type="catalytic activity">
    <reaction evidence="4">
        <text>2 GTP = 3',3'-c-di-GMP + 2 diphosphate</text>
        <dbReference type="Rhea" id="RHEA:24898"/>
        <dbReference type="ChEBI" id="CHEBI:33019"/>
        <dbReference type="ChEBI" id="CHEBI:37565"/>
        <dbReference type="ChEBI" id="CHEBI:58805"/>
        <dbReference type="EC" id="2.7.7.65"/>
    </reaction>
</comment>
<evidence type="ECO:0000256" key="6">
    <source>
        <dbReference type="SAM" id="Phobius"/>
    </source>
</evidence>
<keyword evidence="6" id="KW-1133">Transmembrane helix</keyword>
<feature type="compositionally biased region" description="Basic and acidic residues" evidence="5">
    <location>
        <begin position="346"/>
        <end position="361"/>
    </location>
</feature>
<dbReference type="GO" id="GO:1902201">
    <property type="term" value="P:negative regulation of bacterial-type flagellum-dependent cell motility"/>
    <property type="evidence" value="ECO:0007669"/>
    <property type="project" value="TreeGrafter"/>
</dbReference>
<dbReference type="PROSITE" id="PS50887">
    <property type="entry name" value="GGDEF"/>
    <property type="match status" value="1"/>
</dbReference>
<dbReference type="EC" id="2.7.7.65" evidence="3"/>
<dbReference type="InterPro" id="IPR000160">
    <property type="entry name" value="GGDEF_dom"/>
</dbReference>
<dbReference type="SUPFAM" id="SSF55073">
    <property type="entry name" value="Nucleotide cyclase"/>
    <property type="match status" value="1"/>
</dbReference>
<dbReference type="InterPro" id="IPR029787">
    <property type="entry name" value="Nucleotide_cyclase"/>
</dbReference>
<keyword evidence="6" id="KW-0812">Transmembrane</keyword>
<dbReference type="PANTHER" id="PTHR45138">
    <property type="entry name" value="REGULATORY COMPONENTS OF SENSORY TRANSDUCTION SYSTEM"/>
    <property type="match status" value="1"/>
</dbReference>
<dbReference type="Pfam" id="PF00990">
    <property type="entry name" value="GGDEF"/>
    <property type="match status" value="2"/>
</dbReference>
<protein>
    <recommendedName>
        <fullName evidence="3">diguanylate cyclase</fullName>
        <ecNumber evidence="3">2.7.7.65</ecNumber>
    </recommendedName>
</protein>
<dbReference type="KEGG" id="plal:FXN65_02310"/>
<evidence type="ECO:0000313" key="8">
    <source>
        <dbReference type="EMBL" id="QEY60938.1"/>
    </source>
</evidence>
<evidence type="ECO:0000256" key="2">
    <source>
        <dbReference type="ARBA" id="ARBA00004533"/>
    </source>
</evidence>
<feature type="domain" description="GGDEF" evidence="7">
    <location>
        <begin position="265"/>
        <end position="417"/>
    </location>
</feature>
<dbReference type="CDD" id="cd01949">
    <property type="entry name" value="GGDEF"/>
    <property type="match status" value="1"/>
</dbReference>